<organism evidence="2 3">
    <name type="scientific">candidate division MSBL1 archaeon SCGC-AAA261O19</name>
    <dbReference type="NCBI Taxonomy" id="1698277"/>
    <lineage>
        <taxon>Archaea</taxon>
        <taxon>Methanobacteriati</taxon>
        <taxon>Methanobacteriota</taxon>
        <taxon>candidate division MSBL1</taxon>
    </lineage>
</organism>
<feature type="non-terminal residue" evidence="2">
    <location>
        <position position="90"/>
    </location>
</feature>
<proteinExistence type="predicted"/>
<feature type="transmembrane region" description="Helical" evidence="1">
    <location>
        <begin position="12"/>
        <end position="32"/>
    </location>
</feature>
<dbReference type="AlphaFoldDB" id="A0A133VAG2"/>
<accession>A0A133VAG2</accession>
<protein>
    <recommendedName>
        <fullName evidence="4">Archaeal Type IV pilin N-terminal domain-containing protein</fullName>
    </recommendedName>
</protein>
<evidence type="ECO:0000313" key="2">
    <source>
        <dbReference type="EMBL" id="KXB03385.1"/>
    </source>
</evidence>
<gene>
    <name evidence="2" type="ORF">AKJ48_03950</name>
</gene>
<evidence type="ECO:0000256" key="1">
    <source>
        <dbReference type="SAM" id="Phobius"/>
    </source>
</evidence>
<keyword evidence="1" id="KW-1133">Transmembrane helix</keyword>
<name>A0A133VAG2_9EURY</name>
<comment type="caution">
    <text evidence="2">The sequence shown here is derived from an EMBL/GenBank/DDBJ whole genome shotgun (WGS) entry which is preliminary data.</text>
</comment>
<dbReference type="InterPro" id="IPR007166">
    <property type="entry name" value="Class3_signal_pept_motif"/>
</dbReference>
<evidence type="ECO:0008006" key="4">
    <source>
        <dbReference type="Google" id="ProtNLM"/>
    </source>
</evidence>
<keyword evidence="3" id="KW-1185">Reference proteome</keyword>
<keyword evidence="1" id="KW-0812">Transmembrane</keyword>
<sequence length="90" mass="9445">MKILDRRGQGATEYLLMLAAVLVIVAAAIYYVTTAGPSAVVTGSATLDENNDVIFTPSSSMTPTKISAGEWDWAVYRGASKIGSNTADTT</sequence>
<evidence type="ECO:0000313" key="3">
    <source>
        <dbReference type="Proteomes" id="UP000070076"/>
    </source>
</evidence>
<dbReference type="Proteomes" id="UP000070076">
    <property type="component" value="Unassembled WGS sequence"/>
</dbReference>
<keyword evidence="1" id="KW-0472">Membrane</keyword>
<dbReference type="EMBL" id="LHYB01000072">
    <property type="protein sequence ID" value="KXB03385.1"/>
    <property type="molecule type" value="Genomic_DNA"/>
</dbReference>
<dbReference type="Pfam" id="PF04021">
    <property type="entry name" value="Class_IIIsignal"/>
    <property type="match status" value="1"/>
</dbReference>
<reference evidence="2 3" key="1">
    <citation type="journal article" date="2016" name="Sci. Rep.">
        <title>Metabolic traits of an uncultured archaeal lineage -MSBL1- from brine pools of the Red Sea.</title>
        <authorList>
            <person name="Mwirichia R."/>
            <person name="Alam I."/>
            <person name="Rashid M."/>
            <person name="Vinu M."/>
            <person name="Ba-Alawi W."/>
            <person name="Anthony Kamau A."/>
            <person name="Kamanda Ngugi D."/>
            <person name="Goker M."/>
            <person name="Klenk H.P."/>
            <person name="Bajic V."/>
            <person name="Stingl U."/>
        </authorList>
    </citation>
    <scope>NUCLEOTIDE SEQUENCE [LARGE SCALE GENOMIC DNA]</scope>
    <source>
        <strain evidence="2">SCGC-AAA261O19</strain>
    </source>
</reference>